<dbReference type="EMBL" id="JACHNE010000001">
    <property type="protein sequence ID" value="MBB5792240.1"/>
    <property type="molecule type" value="Genomic_DNA"/>
</dbReference>
<feature type="compositionally biased region" description="Polar residues" evidence="1">
    <location>
        <begin position="45"/>
        <end position="62"/>
    </location>
</feature>
<sequence>MNGGPRFEEIGRQPTPMGEISLRRRRHPVSDNEVYEVKLGDEFWTSPSTDSGWATPPRQSWTAPGCAR</sequence>
<dbReference type="AlphaFoldDB" id="A0A7W9GY93"/>
<feature type="region of interest" description="Disordered" evidence="1">
    <location>
        <begin position="45"/>
        <end position="68"/>
    </location>
</feature>
<evidence type="ECO:0000313" key="2">
    <source>
        <dbReference type="EMBL" id="MBB5792240.1"/>
    </source>
</evidence>
<keyword evidence="3" id="KW-1185">Reference proteome</keyword>
<evidence type="ECO:0000313" key="3">
    <source>
        <dbReference type="Proteomes" id="UP000590647"/>
    </source>
</evidence>
<protein>
    <submittedName>
        <fullName evidence="2">Uncharacterized protein</fullName>
    </submittedName>
</protein>
<comment type="caution">
    <text evidence="2">The sequence shown here is derived from an EMBL/GenBank/DDBJ whole genome shotgun (WGS) entry which is preliminary data.</text>
</comment>
<reference evidence="2 3" key="1">
    <citation type="submission" date="2020-08" db="EMBL/GenBank/DDBJ databases">
        <title>Sequencing the genomes of 1000 actinobacteria strains.</title>
        <authorList>
            <person name="Klenk H.-P."/>
        </authorList>
    </citation>
    <scope>NUCLEOTIDE SEQUENCE [LARGE SCALE GENOMIC DNA]</scope>
    <source>
        <strain evidence="2 3">DSM 40084</strain>
    </source>
</reference>
<proteinExistence type="predicted"/>
<accession>A0A7W9GY93</accession>
<dbReference type="Proteomes" id="UP000590647">
    <property type="component" value="Unassembled WGS sequence"/>
</dbReference>
<gene>
    <name evidence="2" type="ORF">HDA41_000204</name>
</gene>
<name>A0A7W9GY93_9ACTN</name>
<evidence type="ECO:0000256" key="1">
    <source>
        <dbReference type="SAM" id="MobiDB-lite"/>
    </source>
</evidence>
<organism evidence="2 3">
    <name type="scientific">Streptomyces caelestis</name>
    <dbReference type="NCBI Taxonomy" id="36816"/>
    <lineage>
        <taxon>Bacteria</taxon>
        <taxon>Bacillati</taxon>
        <taxon>Actinomycetota</taxon>
        <taxon>Actinomycetes</taxon>
        <taxon>Kitasatosporales</taxon>
        <taxon>Streptomycetaceae</taxon>
        <taxon>Streptomyces</taxon>
    </lineage>
</organism>